<sequence length="326" mass="36414">MAHVELESRAHGLYVAEKAPLAAPFVGTGIVSARKSTWRDWLSLGPLTPYQIFYVFVMNGLGAMVLSAAANFGVACAMYRTTDIEITMWILKKNTIAGDMGVTVIIQQLITMIITSSLCHHDLRHGVKAFTRPWPPMMHFPSSPMPEGSWLGSTLPSDVQRAGAPLYMGNAQGRPRTAQWALWFLRAMSTGSERNAFLLKGLTFRQRVERLLFTALQGLWVAVLTFWWYWPIAIAIVAPIYGGRDLRGTWIGPIIKLIFGGVLGLLTNPFMAMMALGAESEVRRHYPDLELWREGTPGNCTVTEHERNNVLLMPESYVPVIRVEKP</sequence>
<keyword evidence="1" id="KW-0812">Transmembrane</keyword>
<gene>
    <name evidence="2" type="ORF">MCUN1_002136</name>
</gene>
<dbReference type="AlphaFoldDB" id="A0AAF0EUH6"/>
<reference evidence="2" key="1">
    <citation type="submission" date="2023-03" db="EMBL/GenBank/DDBJ databases">
        <title>Mating type loci evolution in Malassezia.</title>
        <authorList>
            <person name="Coelho M.A."/>
        </authorList>
    </citation>
    <scope>NUCLEOTIDE SEQUENCE</scope>
    <source>
        <strain evidence="2">CBS 11721</strain>
    </source>
</reference>
<dbReference type="PANTHER" id="PTHR28297">
    <property type="entry name" value="FUNGAL PROTEIN"/>
    <property type="match status" value="1"/>
</dbReference>
<name>A0AAF0EUH6_9BASI</name>
<accession>A0AAF0EUH6</accession>
<evidence type="ECO:0000313" key="2">
    <source>
        <dbReference type="EMBL" id="WFD35285.1"/>
    </source>
</evidence>
<keyword evidence="1" id="KW-1133">Transmembrane helix</keyword>
<dbReference type="EMBL" id="CP119879">
    <property type="protein sequence ID" value="WFD35285.1"/>
    <property type="molecule type" value="Genomic_DNA"/>
</dbReference>
<dbReference type="Pfam" id="PF10445">
    <property type="entry name" value="DUF2456"/>
    <property type="match status" value="1"/>
</dbReference>
<dbReference type="PANTHER" id="PTHR28297:SF1">
    <property type="entry name" value="FUNGAL PROTEIN"/>
    <property type="match status" value="1"/>
</dbReference>
<feature type="transmembrane region" description="Helical" evidence="1">
    <location>
        <begin position="52"/>
        <end position="79"/>
    </location>
</feature>
<keyword evidence="3" id="KW-1185">Reference proteome</keyword>
<protein>
    <submittedName>
        <fullName evidence="2">Uncharacterized protein</fullName>
    </submittedName>
</protein>
<dbReference type="Proteomes" id="UP001219933">
    <property type="component" value="Chromosome 3"/>
</dbReference>
<evidence type="ECO:0000313" key="3">
    <source>
        <dbReference type="Proteomes" id="UP001219933"/>
    </source>
</evidence>
<proteinExistence type="predicted"/>
<organism evidence="2 3">
    <name type="scientific">Malassezia cuniculi</name>
    <dbReference type="NCBI Taxonomy" id="948313"/>
    <lineage>
        <taxon>Eukaryota</taxon>
        <taxon>Fungi</taxon>
        <taxon>Dikarya</taxon>
        <taxon>Basidiomycota</taxon>
        <taxon>Ustilaginomycotina</taxon>
        <taxon>Malasseziomycetes</taxon>
        <taxon>Malasseziales</taxon>
        <taxon>Malasseziaceae</taxon>
        <taxon>Malassezia</taxon>
    </lineage>
</organism>
<feature type="transmembrane region" description="Helical" evidence="1">
    <location>
        <begin position="250"/>
        <end position="276"/>
    </location>
</feature>
<feature type="transmembrane region" description="Helical" evidence="1">
    <location>
        <begin position="211"/>
        <end position="230"/>
    </location>
</feature>
<keyword evidence="1" id="KW-0472">Membrane</keyword>
<dbReference type="InterPro" id="IPR018852">
    <property type="entry name" value="DUF2456"/>
</dbReference>
<evidence type="ECO:0000256" key="1">
    <source>
        <dbReference type="SAM" id="Phobius"/>
    </source>
</evidence>